<dbReference type="EMBL" id="BQNB010016539">
    <property type="protein sequence ID" value="GJT52903.1"/>
    <property type="molecule type" value="Genomic_DNA"/>
</dbReference>
<feature type="compositionally biased region" description="Acidic residues" evidence="2">
    <location>
        <begin position="242"/>
        <end position="264"/>
    </location>
</feature>
<organism evidence="3 4">
    <name type="scientific">Tanacetum coccineum</name>
    <dbReference type="NCBI Taxonomy" id="301880"/>
    <lineage>
        <taxon>Eukaryota</taxon>
        <taxon>Viridiplantae</taxon>
        <taxon>Streptophyta</taxon>
        <taxon>Embryophyta</taxon>
        <taxon>Tracheophyta</taxon>
        <taxon>Spermatophyta</taxon>
        <taxon>Magnoliopsida</taxon>
        <taxon>eudicotyledons</taxon>
        <taxon>Gunneridae</taxon>
        <taxon>Pentapetalae</taxon>
        <taxon>asterids</taxon>
        <taxon>campanulids</taxon>
        <taxon>Asterales</taxon>
        <taxon>Asteraceae</taxon>
        <taxon>Asteroideae</taxon>
        <taxon>Anthemideae</taxon>
        <taxon>Anthemidinae</taxon>
        <taxon>Tanacetum</taxon>
    </lineage>
</organism>
<name>A0ABQ5EPM9_9ASTR</name>
<reference evidence="3" key="2">
    <citation type="submission" date="2022-01" db="EMBL/GenBank/DDBJ databases">
        <authorList>
            <person name="Yamashiro T."/>
            <person name="Shiraishi A."/>
            <person name="Satake H."/>
            <person name="Nakayama K."/>
        </authorList>
    </citation>
    <scope>NUCLEOTIDE SEQUENCE</scope>
</reference>
<sequence>MNLDVKKFPGKNDLDVKNSRRMTFSHHHHRRQQQPPAAAATTGGNLAVNRSQPKSTAVNHSREELDRILRQKDQEAELLRKQTAEAQQRAYLAALKADAAYQNSEMMYGAIGEYFSNYAPNPTRPFMPPAFARPTMPQLSPEWAHLLNPPFPYNQPLQPSYAGPSQYTGPPGYTGPPRYTAPLQPLPTSLGRHSFTLPQPELPRFITNPHNNDTRSVDELARDKAGEDNDVREDNQQSGGDYSEDEEGDNEEVQDESEESEESD</sequence>
<evidence type="ECO:0000313" key="4">
    <source>
        <dbReference type="Proteomes" id="UP001151760"/>
    </source>
</evidence>
<gene>
    <name evidence="3" type="ORF">Tco_0987957</name>
</gene>
<feature type="compositionally biased region" description="Polar residues" evidence="2">
    <location>
        <begin position="155"/>
        <end position="166"/>
    </location>
</feature>
<protein>
    <submittedName>
        <fullName evidence="3">Uncharacterized protein</fullName>
    </submittedName>
</protein>
<evidence type="ECO:0000256" key="1">
    <source>
        <dbReference type="SAM" id="Coils"/>
    </source>
</evidence>
<evidence type="ECO:0000313" key="3">
    <source>
        <dbReference type="EMBL" id="GJT52903.1"/>
    </source>
</evidence>
<reference evidence="3" key="1">
    <citation type="journal article" date="2022" name="Int. J. Mol. Sci.">
        <title>Draft Genome of Tanacetum Coccineum: Genomic Comparison of Closely Related Tanacetum-Family Plants.</title>
        <authorList>
            <person name="Yamashiro T."/>
            <person name="Shiraishi A."/>
            <person name="Nakayama K."/>
            <person name="Satake H."/>
        </authorList>
    </citation>
    <scope>NUCLEOTIDE SEQUENCE</scope>
</reference>
<feature type="compositionally biased region" description="Basic and acidic residues" evidence="2">
    <location>
        <begin position="212"/>
        <end position="235"/>
    </location>
</feature>
<keyword evidence="1" id="KW-0175">Coiled coil</keyword>
<feature type="compositionally biased region" description="Low complexity" evidence="2">
    <location>
        <begin position="167"/>
        <end position="182"/>
    </location>
</feature>
<accession>A0ABQ5EPM9</accession>
<feature type="compositionally biased region" description="Basic and acidic residues" evidence="2">
    <location>
        <begin position="1"/>
        <end position="18"/>
    </location>
</feature>
<feature type="region of interest" description="Disordered" evidence="2">
    <location>
        <begin position="1"/>
        <end position="62"/>
    </location>
</feature>
<keyword evidence="4" id="KW-1185">Reference proteome</keyword>
<dbReference type="Proteomes" id="UP001151760">
    <property type="component" value="Unassembled WGS sequence"/>
</dbReference>
<feature type="compositionally biased region" description="Polar residues" evidence="2">
    <location>
        <begin position="42"/>
        <end position="59"/>
    </location>
</feature>
<evidence type="ECO:0000256" key="2">
    <source>
        <dbReference type="SAM" id="MobiDB-lite"/>
    </source>
</evidence>
<comment type="caution">
    <text evidence="3">The sequence shown here is derived from an EMBL/GenBank/DDBJ whole genome shotgun (WGS) entry which is preliminary data.</text>
</comment>
<feature type="compositionally biased region" description="Basic residues" evidence="2">
    <location>
        <begin position="19"/>
        <end position="32"/>
    </location>
</feature>
<feature type="coiled-coil region" evidence="1">
    <location>
        <begin position="62"/>
        <end position="89"/>
    </location>
</feature>
<proteinExistence type="predicted"/>
<feature type="region of interest" description="Disordered" evidence="2">
    <location>
        <begin position="155"/>
        <end position="264"/>
    </location>
</feature>